<protein>
    <submittedName>
        <fullName evidence="1">Uncharacterized protein</fullName>
    </submittedName>
</protein>
<accession>X1SIL5</accession>
<dbReference type="EMBL" id="BARW01017911">
    <property type="protein sequence ID" value="GAI92808.1"/>
    <property type="molecule type" value="Genomic_DNA"/>
</dbReference>
<sequence length="278" mass="33148">NIAEFLYLDYLINPKQDEYYLDTYLNKILTNDLKEKILKKDIKNIVKNNFINPLVINDLKNIVQDIKNSLLEKFKWISSFLFNNFNVIEISQYKFKLLLNESSYILLEIFPWYLGDVEFEENKVVCFLFHPNFAFLNEELADYNYIAFGKEERVLVNAYKTIEEIINTLLQEIQNRGYNLTTTIIPSSEDLILETFSKEAYYTKSLELENFFSPIKPKKDMLSTLFDDDSLEPRLIFFIGENRNEGIKILEDMIEEEFKYWGLNKIKTFKLLESIERN</sequence>
<feature type="non-terminal residue" evidence="1">
    <location>
        <position position="278"/>
    </location>
</feature>
<evidence type="ECO:0000313" key="1">
    <source>
        <dbReference type="EMBL" id="GAI92808.1"/>
    </source>
</evidence>
<comment type="caution">
    <text evidence="1">The sequence shown here is derived from an EMBL/GenBank/DDBJ whole genome shotgun (WGS) entry which is preliminary data.</text>
</comment>
<name>X1SIL5_9ZZZZ</name>
<organism evidence="1">
    <name type="scientific">marine sediment metagenome</name>
    <dbReference type="NCBI Taxonomy" id="412755"/>
    <lineage>
        <taxon>unclassified sequences</taxon>
        <taxon>metagenomes</taxon>
        <taxon>ecological metagenomes</taxon>
    </lineage>
</organism>
<reference evidence="1" key="1">
    <citation type="journal article" date="2014" name="Front. Microbiol.">
        <title>High frequency of phylogenetically diverse reductive dehalogenase-homologous genes in deep subseafloor sedimentary metagenomes.</title>
        <authorList>
            <person name="Kawai M."/>
            <person name="Futagami T."/>
            <person name="Toyoda A."/>
            <person name="Takaki Y."/>
            <person name="Nishi S."/>
            <person name="Hori S."/>
            <person name="Arai W."/>
            <person name="Tsubouchi T."/>
            <person name="Morono Y."/>
            <person name="Uchiyama I."/>
            <person name="Ito T."/>
            <person name="Fujiyama A."/>
            <person name="Inagaki F."/>
            <person name="Takami H."/>
        </authorList>
    </citation>
    <scope>NUCLEOTIDE SEQUENCE</scope>
    <source>
        <strain evidence="1">Expedition CK06-06</strain>
    </source>
</reference>
<feature type="non-terminal residue" evidence="1">
    <location>
        <position position="1"/>
    </location>
</feature>
<proteinExistence type="predicted"/>
<dbReference type="AlphaFoldDB" id="X1SIL5"/>
<gene>
    <name evidence="1" type="ORF">S12H4_30803</name>
</gene>